<protein>
    <submittedName>
        <fullName evidence="1">Uncharacterized protein</fullName>
    </submittedName>
</protein>
<accession>A0AAV7TVZ4</accession>
<dbReference type="EMBL" id="JANPWB010000006">
    <property type="protein sequence ID" value="KAJ1180798.1"/>
    <property type="molecule type" value="Genomic_DNA"/>
</dbReference>
<reference evidence="1" key="1">
    <citation type="journal article" date="2022" name="bioRxiv">
        <title>Sequencing and chromosome-scale assembly of the giantPleurodeles waltlgenome.</title>
        <authorList>
            <person name="Brown T."/>
            <person name="Elewa A."/>
            <person name="Iarovenko S."/>
            <person name="Subramanian E."/>
            <person name="Araus A.J."/>
            <person name="Petzold A."/>
            <person name="Susuki M."/>
            <person name="Suzuki K.-i.T."/>
            <person name="Hayashi T."/>
            <person name="Toyoda A."/>
            <person name="Oliveira C."/>
            <person name="Osipova E."/>
            <person name="Leigh N.D."/>
            <person name="Simon A."/>
            <person name="Yun M.H."/>
        </authorList>
    </citation>
    <scope>NUCLEOTIDE SEQUENCE</scope>
    <source>
        <strain evidence="1">20211129_DDA</strain>
        <tissue evidence="1">Liver</tissue>
    </source>
</reference>
<organism evidence="1 2">
    <name type="scientific">Pleurodeles waltl</name>
    <name type="common">Iberian ribbed newt</name>
    <dbReference type="NCBI Taxonomy" id="8319"/>
    <lineage>
        <taxon>Eukaryota</taxon>
        <taxon>Metazoa</taxon>
        <taxon>Chordata</taxon>
        <taxon>Craniata</taxon>
        <taxon>Vertebrata</taxon>
        <taxon>Euteleostomi</taxon>
        <taxon>Amphibia</taxon>
        <taxon>Batrachia</taxon>
        <taxon>Caudata</taxon>
        <taxon>Salamandroidea</taxon>
        <taxon>Salamandridae</taxon>
        <taxon>Pleurodelinae</taxon>
        <taxon>Pleurodeles</taxon>
    </lineage>
</organism>
<sequence length="135" mass="15840">MMRILTKYAAKDRNRILEDIEKTQLKLLTITTQESVDEFMKGLEKKLMKLEEDITNKKQRKFIRDFKDYQSGRILTFHRKYDHMYKDEGFGENAKNVDVTTTSIEEQVESDVADGNLSDVSDTDCPKFLFIGEED</sequence>
<evidence type="ECO:0000313" key="1">
    <source>
        <dbReference type="EMBL" id="KAJ1180798.1"/>
    </source>
</evidence>
<proteinExistence type="predicted"/>
<comment type="caution">
    <text evidence="1">The sequence shown here is derived from an EMBL/GenBank/DDBJ whole genome shotgun (WGS) entry which is preliminary data.</text>
</comment>
<gene>
    <name evidence="1" type="ORF">NDU88_006014</name>
</gene>
<dbReference type="Proteomes" id="UP001066276">
    <property type="component" value="Chromosome 3_2"/>
</dbReference>
<name>A0AAV7TVZ4_PLEWA</name>
<dbReference type="AlphaFoldDB" id="A0AAV7TVZ4"/>
<evidence type="ECO:0000313" key="2">
    <source>
        <dbReference type="Proteomes" id="UP001066276"/>
    </source>
</evidence>
<keyword evidence="2" id="KW-1185">Reference proteome</keyword>